<evidence type="ECO:0000256" key="13">
    <source>
        <dbReference type="PROSITE-ProRule" id="PRU10141"/>
    </source>
</evidence>
<evidence type="ECO:0000313" key="18">
    <source>
        <dbReference type="Proteomes" id="UP001642360"/>
    </source>
</evidence>
<dbReference type="SMART" id="SM00369">
    <property type="entry name" value="LRR_TYP"/>
    <property type="match status" value="6"/>
</dbReference>
<dbReference type="InterPro" id="IPR008271">
    <property type="entry name" value="Ser/Thr_kinase_AS"/>
</dbReference>
<dbReference type="PROSITE" id="PS00107">
    <property type="entry name" value="PROTEIN_KINASE_ATP"/>
    <property type="match status" value="1"/>
</dbReference>
<evidence type="ECO:0000256" key="3">
    <source>
        <dbReference type="ARBA" id="ARBA00022614"/>
    </source>
</evidence>
<dbReference type="InterPro" id="IPR017441">
    <property type="entry name" value="Protein_kinase_ATP_BS"/>
</dbReference>
<keyword evidence="3" id="KW-0433">Leucine-rich repeat</keyword>
<dbReference type="Gene3D" id="1.10.510.10">
    <property type="entry name" value="Transferase(Phosphotransferase) domain 1"/>
    <property type="match status" value="1"/>
</dbReference>
<evidence type="ECO:0000256" key="10">
    <source>
        <dbReference type="ARBA" id="ARBA00022989"/>
    </source>
</evidence>
<dbReference type="InterPro" id="IPR032675">
    <property type="entry name" value="LRR_dom_sf"/>
</dbReference>
<dbReference type="PANTHER" id="PTHR48056:SF29">
    <property type="entry name" value="RECEPTOR-LIKE PROTEIN KINASE HSL1"/>
    <property type="match status" value="1"/>
</dbReference>
<dbReference type="EMBL" id="CAUOFW020000799">
    <property type="protein sequence ID" value="CAK9137051.1"/>
    <property type="molecule type" value="Genomic_DNA"/>
</dbReference>
<dbReference type="Pfam" id="PF00069">
    <property type="entry name" value="Pkinase"/>
    <property type="match status" value="1"/>
</dbReference>
<accession>A0ABC8QXU5</accession>
<dbReference type="InterPro" id="IPR011009">
    <property type="entry name" value="Kinase-like_dom_sf"/>
</dbReference>
<dbReference type="Pfam" id="PF08263">
    <property type="entry name" value="LRRNT_2"/>
    <property type="match status" value="1"/>
</dbReference>
<dbReference type="Gene3D" id="3.80.10.10">
    <property type="entry name" value="Ribonuclease Inhibitor"/>
    <property type="match status" value="4"/>
</dbReference>
<dbReference type="FunFam" id="3.80.10.10:FF:000642">
    <property type="entry name" value="Leucine-rich receptor-like protein kinase family protein"/>
    <property type="match status" value="1"/>
</dbReference>
<dbReference type="FunFam" id="3.80.10.10:FF:000221">
    <property type="entry name" value="Leucine-rich repeat receptor-like protein kinase PXL1"/>
    <property type="match status" value="1"/>
</dbReference>
<dbReference type="SUPFAM" id="SSF56112">
    <property type="entry name" value="Protein kinase-like (PK-like)"/>
    <property type="match status" value="1"/>
</dbReference>
<dbReference type="AlphaFoldDB" id="A0ABC8QXU5"/>
<proteinExistence type="inferred from homology"/>
<dbReference type="Pfam" id="PF00560">
    <property type="entry name" value="LRR_1"/>
    <property type="match status" value="6"/>
</dbReference>
<evidence type="ECO:0000256" key="4">
    <source>
        <dbReference type="ARBA" id="ARBA00022679"/>
    </source>
</evidence>
<dbReference type="InterPro" id="IPR050647">
    <property type="entry name" value="Plant_LRR-RLKs"/>
</dbReference>
<dbReference type="PROSITE" id="PS00108">
    <property type="entry name" value="PROTEIN_KINASE_ST"/>
    <property type="match status" value="1"/>
</dbReference>
<evidence type="ECO:0000256" key="7">
    <source>
        <dbReference type="ARBA" id="ARBA00022741"/>
    </source>
</evidence>
<comment type="caution">
    <text evidence="17">The sequence shown here is derived from an EMBL/GenBank/DDBJ whole genome shotgun (WGS) entry which is preliminary data.</text>
</comment>
<keyword evidence="8" id="KW-0418">Kinase</keyword>
<feature type="signal peptide" evidence="15">
    <location>
        <begin position="1"/>
        <end position="29"/>
    </location>
</feature>
<feature type="chain" id="PRO_5044781782" description="Protein kinase domain-containing protein" evidence="15">
    <location>
        <begin position="30"/>
        <end position="1017"/>
    </location>
</feature>
<evidence type="ECO:0000256" key="9">
    <source>
        <dbReference type="ARBA" id="ARBA00022840"/>
    </source>
</evidence>
<comment type="similarity">
    <text evidence="2">Belongs to the protein kinase superfamily. Ser/Thr protein kinase family.</text>
</comment>
<dbReference type="Proteomes" id="UP001642360">
    <property type="component" value="Unassembled WGS sequence"/>
</dbReference>
<keyword evidence="6" id="KW-0677">Repeat</keyword>
<keyword evidence="10 14" id="KW-1133">Transmembrane helix</keyword>
<gene>
    <name evidence="17" type="ORF">ILEXP_LOCUS4073</name>
</gene>
<dbReference type="GO" id="GO:0005524">
    <property type="term" value="F:ATP binding"/>
    <property type="evidence" value="ECO:0007669"/>
    <property type="project" value="UniProtKB-UniRule"/>
</dbReference>
<dbReference type="Gene3D" id="3.30.200.20">
    <property type="entry name" value="Phosphorylase Kinase, domain 1"/>
    <property type="match status" value="1"/>
</dbReference>
<dbReference type="InterPro" id="IPR013210">
    <property type="entry name" value="LRR_N_plant-typ"/>
</dbReference>
<evidence type="ECO:0000313" key="17">
    <source>
        <dbReference type="EMBL" id="CAK9137051.1"/>
    </source>
</evidence>
<dbReference type="SMART" id="SM00220">
    <property type="entry name" value="S_TKc"/>
    <property type="match status" value="1"/>
</dbReference>
<dbReference type="InterPro" id="IPR000719">
    <property type="entry name" value="Prot_kinase_dom"/>
</dbReference>
<comment type="subcellular location">
    <subcellularLocation>
        <location evidence="1">Membrane</location>
    </subcellularLocation>
</comment>
<evidence type="ECO:0000256" key="15">
    <source>
        <dbReference type="SAM" id="SignalP"/>
    </source>
</evidence>
<organism evidence="17 18">
    <name type="scientific">Ilex paraguariensis</name>
    <name type="common">yerba mate</name>
    <dbReference type="NCBI Taxonomy" id="185542"/>
    <lineage>
        <taxon>Eukaryota</taxon>
        <taxon>Viridiplantae</taxon>
        <taxon>Streptophyta</taxon>
        <taxon>Embryophyta</taxon>
        <taxon>Tracheophyta</taxon>
        <taxon>Spermatophyta</taxon>
        <taxon>Magnoliopsida</taxon>
        <taxon>eudicotyledons</taxon>
        <taxon>Gunneridae</taxon>
        <taxon>Pentapetalae</taxon>
        <taxon>asterids</taxon>
        <taxon>campanulids</taxon>
        <taxon>Aquifoliales</taxon>
        <taxon>Aquifoliaceae</taxon>
        <taxon>Ilex</taxon>
    </lineage>
</organism>
<dbReference type="PROSITE" id="PS50011">
    <property type="entry name" value="PROTEIN_KINASE_DOM"/>
    <property type="match status" value="1"/>
</dbReference>
<keyword evidence="7 13" id="KW-0547">Nucleotide-binding</keyword>
<dbReference type="SUPFAM" id="SSF52047">
    <property type="entry name" value="RNI-like"/>
    <property type="match status" value="1"/>
</dbReference>
<keyword evidence="5 14" id="KW-0812">Transmembrane</keyword>
<feature type="binding site" evidence="13">
    <location>
        <position position="720"/>
    </location>
    <ligand>
        <name>ATP</name>
        <dbReference type="ChEBI" id="CHEBI:30616"/>
    </ligand>
</feature>
<evidence type="ECO:0000256" key="14">
    <source>
        <dbReference type="SAM" id="Phobius"/>
    </source>
</evidence>
<keyword evidence="11 14" id="KW-0472">Membrane</keyword>
<evidence type="ECO:0000259" key="16">
    <source>
        <dbReference type="PROSITE" id="PS50011"/>
    </source>
</evidence>
<name>A0ABC8QXU5_9AQUA</name>
<dbReference type="PANTHER" id="PTHR48056">
    <property type="entry name" value="LRR RECEPTOR-LIKE SERINE/THREONINE-PROTEIN KINASE-RELATED"/>
    <property type="match status" value="1"/>
</dbReference>
<evidence type="ECO:0000256" key="2">
    <source>
        <dbReference type="ARBA" id="ARBA00008684"/>
    </source>
</evidence>
<dbReference type="FunFam" id="3.80.10.10:FF:001670">
    <property type="entry name" value="Putative leucine-rich repeat receptor-like protein kinase family protein"/>
    <property type="match status" value="1"/>
</dbReference>
<reference evidence="17 18" key="1">
    <citation type="submission" date="2024-02" db="EMBL/GenBank/DDBJ databases">
        <authorList>
            <person name="Vignale AGUSTIN F."/>
            <person name="Sosa J E."/>
            <person name="Modenutti C."/>
        </authorList>
    </citation>
    <scope>NUCLEOTIDE SEQUENCE [LARGE SCALE GENOMIC DNA]</scope>
</reference>
<dbReference type="CDD" id="cd14066">
    <property type="entry name" value="STKc_IRAK"/>
    <property type="match status" value="1"/>
</dbReference>
<dbReference type="InterPro" id="IPR003591">
    <property type="entry name" value="Leu-rich_rpt_typical-subtyp"/>
</dbReference>
<dbReference type="FunFam" id="3.30.200.20:FF:000512">
    <property type="entry name" value="Receptor-like protein kinase HSL1"/>
    <property type="match status" value="1"/>
</dbReference>
<dbReference type="GO" id="GO:0051707">
    <property type="term" value="P:response to other organism"/>
    <property type="evidence" value="ECO:0007669"/>
    <property type="project" value="UniProtKB-ARBA"/>
</dbReference>
<evidence type="ECO:0000256" key="5">
    <source>
        <dbReference type="ARBA" id="ARBA00022692"/>
    </source>
</evidence>
<keyword evidence="12" id="KW-0325">Glycoprotein</keyword>
<dbReference type="InterPro" id="IPR001611">
    <property type="entry name" value="Leu-rich_rpt"/>
</dbReference>
<dbReference type="FunFam" id="3.80.10.10:FF:000824">
    <property type="entry name" value="Receptor-like protein kinase HSL1 isoform A"/>
    <property type="match status" value="1"/>
</dbReference>
<keyword evidence="15" id="KW-0732">Signal</keyword>
<evidence type="ECO:0000256" key="12">
    <source>
        <dbReference type="ARBA" id="ARBA00023180"/>
    </source>
</evidence>
<evidence type="ECO:0000256" key="11">
    <source>
        <dbReference type="ARBA" id="ARBA00023136"/>
    </source>
</evidence>
<feature type="domain" description="Protein kinase" evidence="16">
    <location>
        <begin position="691"/>
        <end position="981"/>
    </location>
</feature>
<evidence type="ECO:0000256" key="1">
    <source>
        <dbReference type="ARBA" id="ARBA00004370"/>
    </source>
</evidence>
<dbReference type="FunFam" id="1.10.510.10:FF:000714">
    <property type="entry name" value="Kinase family with leucine-rich repeat domain-containing protein"/>
    <property type="match status" value="1"/>
</dbReference>
<keyword evidence="18" id="KW-1185">Reference proteome</keyword>
<dbReference type="GO" id="GO:0016020">
    <property type="term" value="C:membrane"/>
    <property type="evidence" value="ECO:0007669"/>
    <property type="project" value="UniProtKB-SubCell"/>
</dbReference>
<protein>
    <recommendedName>
        <fullName evidence="16">Protein kinase domain-containing protein</fullName>
    </recommendedName>
</protein>
<evidence type="ECO:0000256" key="8">
    <source>
        <dbReference type="ARBA" id="ARBA00022777"/>
    </source>
</evidence>
<dbReference type="GO" id="GO:0006952">
    <property type="term" value="P:defense response"/>
    <property type="evidence" value="ECO:0007669"/>
    <property type="project" value="UniProtKB-ARBA"/>
</dbReference>
<dbReference type="GO" id="GO:0016301">
    <property type="term" value="F:kinase activity"/>
    <property type="evidence" value="ECO:0007669"/>
    <property type="project" value="UniProtKB-KW"/>
</dbReference>
<keyword evidence="9 13" id="KW-0067">ATP-binding</keyword>
<keyword evidence="4" id="KW-0808">Transferase</keyword>
<dbReference type="SUPFAM" id="SSF52058">
    <property type="entry name" value="L domain-like"/>
    <property type="match status" value="1"/>
</dbReference>
<evidence type="ECO:0000256" key="6">
    <source>
        <dbReference type="ARBA" id="ARBA00022737"/>
    </source>
</evidence>
<sequence>MSKPTPPSLQIHLHTLFFLFLTFPFHATSQVNDSEQTTLLKLKQQWANPPSINHWNSSSNHCSWPEINCTNGYVTSLKLTAKNITETIPPSICDLKNLTLIELQQNFIPGPFPKVLYNCAKLRYLDVSENYFVGHIPDDIDLLSPQLYYLSLSFNNFSGDIPPAIGRLLGLQTLKLDANMFNGSIPQEIGSLSNLEILVMENNSFVPSTIPLSFTKLKKLRELWMREMNLIGEIPENIGSLTALEVLDLSINELSGNIPSGVFLLKNLSTLYLFKNRLSGSIPLSVEALNLTAIDLSANNLNGTIPDDFGKLTKLAGLSLFFNQLSGAIPASIGRLPELTDFRVFTNNLSGELPPDFGLYSKLEGFQVATNGFTGVLPKNLCAHGVLLGVVAFDNNLSGELPKSLGNCQSLLIVRIHGNRFSGEIPDGLWTLLNLTVLMISDNSFSGKLPGRVGTNLSLVEISDNQFSGEIPPEISSWETLTVFKASNNLFSGTIPQELTALPHLTTVLLDRNRLSGNFPSNLISWKSLSTLNLSGNQLSGPIPAEIGFLLVLTELDLSENEFSGQIPPAIGDLRLTWLNFSSNRFTGRIPSEFENSAFDSSFLNNPGLCASKPSLGLNICNSKTRNSSKFSSQFIVVVSSISAVLFVIAMTLTLFVVRGFQKRKIGLDSMWKLTSFQRLNFTASNISSGLTESNAIGSGGSGKVYRVPINYSGDYVAVKRIWNDKKLDQKLEKEFLAEVEVLSTIRHANIVKLMCCISSDNSKLLVYEYLENRSLDRWLHGKRRPSSVSGSVHHVVLDWPTRLQIAVGAARGLCYMHHDCSPPIVHRDVKSSNVLLDSEFNAKIADFGLARILVKHGEPNTVSSVAGSFGYIAPEYAHTSRVNEKIDVYSFGVILLELVTGKEANDGDETTSLAEWAWHHVQKSNPIEDALDKDIMEPCYLDEMSNVFKLGIICTGTFPSTRPTMKEVLQILFRCNNPMAFREKNIGREYDAAPLLNNSKRERMVEHEDDGFTSIV</sequence>
<feature type="transmembrane region" description="Helical" evidence="14">
    <location>
        <begin position="635"/>
        <end position="658"/>
    </location>
</feature>